<dbReference type="Gene3D" id="1.20.142.10">
    <property type="entry name" value="Poly(ADP-ribose) polymerase, regulatory domain"/>
    <property type="match status" value="1"/>
</dbReference>
<accession>A0A8S3BGI5</accession>
<sequence>MPLGKLSKNQLDKAFKVLTELQTLITSETGTSKTSIIDASNRFLYT</sequence>
<evidence type="ECO:0000259" key="1">
    <source>
        <dbReference type="PROSITE" id="PS51060"/>
    </source>
</evidence>
<evidence type="ECO:0000313" key="2">
    <source>
        <dbReference type="EMBL" id="CAF4817460.1"/>
    </source>
</evidence>
<dbReference type="SUPFAM" id="SSF47587">
    <property type="entry name" value="Domain of poly(ADP-ribose) polymerase"/>
    <property type="match status" value="1"/>
</dbReference>
<name>A0A8S3BGI5_9BILA</name>
<gene>
    <name evidence="3" type="ORF">GIL414_LOCUS48050</name>
    <name evidence="2" type="ORF">SMN809_LOCUS47877</name>
</gene>
<dbReference type="AlphaFoldDB" id="A0A8S3BGI5"/>
<evidence type="ECO:0000313" key="3">
    <source>
        <dbReference type="EMBL" id="CAF4821830.1"/>
    </source>
</evidence>
<dbReference type="EMBL" id="CAJOBJ010154859">
    <property type="protein sequence ID" value="CAF4821830.1"/>
    <property type="molecule type" value="Genomic_DNA"/>
</dbReference>
<dbReference type="Proteomes" id="UP000676336">
    <property type="component" value="Unassembled WGS sequence"/>
</dbReference>
<dbReference type="GO" id="GO:0003950">
    <property type="term" value="F:NAD+ poly-ADP-ribosyltransferase activity"/>
    <property type="evidence" value="ECO:0007669"/>
    <property type="project" value="InterPro"/>
</dbReference>
<organism evidence="2 4">
    <name type="scientific">Rotaria magnacalcarata</name>
    <dbReference type="NCBI Taxonomy" id="392030"/>
    <lineage>
        <taxon>Eukaryota</taxon>
        <taxon>Metazoa</taxon>
        <taxon>Spiralia</taxon>
        <taxon>Gnathifera</taxon>
        <taxon>Rotifera</taxon>
        <taxon>Eurotatoria</taxon>
        <taxon>Bdelloidea</taxon>
        <taxon>Philodinida</taxon>
        <taxon>Philodinidae</taxon>
        <taxon>Rotaria</taxon>
    </lineage>
</organism>
<dbReference type="InterPro" id="IPR004102">
    <property type="entry name" value="Poly(ADP-ribose)pol_reg_dom"/>
</dbReference>
<comment type="caution">
    <text evidence="2">The sequence shown here is derived from an EMBL/GenBank/DDBJ whole genome shotgun (WGS) entry which is preliminary data.</text>
</comment>
<feature type="non-terminal residue" evidence="2">
    <location>
        <position position="46"/>
    </location>
</feature>
<feature type="domain" description="PARP alpha-helical" evidence="1">
    <location>
        <begin position="1"/>
        <end position="46"/>
    </location>
</feature>
<evidence type="ECO:0000313" key="4">
    <source>
        <dbReference type="Proteomes" id="UP000676336"/>
    </source>
</evidence>
<dbReference type="PROSITE" id="PS51060">
    <property type="entry name" value="PARP_ALPHA_HD"/>
    <property type="match status" value="1"/>
</dbReference>
<dbReference type="Pfam" id="PF02877">
    <property type="entry name" value="PARP_reg"/>
    <property type="match status" value="1"/>
</dbReference>
<protein>
    <recommendedName>
        <fullName evidence="1">PARP alpha-helical domain-containing protein</fullName>
    </recommendedName>
</protein>
<dbReference type="InterPro" id="IPR036616">
    <property type="entry name" value="Poly(ADP-ribose)pol_reg_dom_sf"/>
</dbReference>
<dbReference type="Proteomes" id="UP000681720">
    <property type="component" value="Unassembled WGS sequence"/>
</dbReference>
<proteinExistence type="predicted"/>
<reference evidence="2" key="1">
    <citation type="submission" date="2021-02" db="EMBL/GenBank/DDBJ databases">
        <authorList>
            <person name="Nowell W R."/>
        </authorList>
    </citation>
    <scope>NUCLEOTIDE SEQUENCE</scope>
</reference>
<dbReference type="EMBL" id="CAJOBI010152648">
    <property type="protein sequence ID" value="CAF4817460.1"/>
    <property type="molecule type" value="Genomic_DNA"/>
</dbReference>